<dbReference type="GO" id="GO:0004521">
    <property type="term" value="F:RNA endonuclease activity"/>
    <property type="evidence" value="ECO:0007669"/>
    <property type="project" value="InterPro"/>
</dbReference>
<keyword evidence="8" id="KW-0175">Coiled coil</keyword>
<dbReference type="PROSITE" id="PS00108">
    <property type="entry name" value="PROTEIN_KINASE_ST"/>
    <property type="match status" value="1"/>
</dbReference>
<dbReference type="GO" id="GO:0006397">
    <property type="term" value="P:mRNA processing"/>
    <property type="evidence" value="ECO:0007669"/>
    <property type="project" value="InterPro"/>
</dbReference>
<accession>A0A8J8NFQ5</accession>
<dbReference type="SMART" id="SM00580">
    <property type="entry name" value="PUG"/>
    <property type="match status" value="1"/>
</dbReference>
<evidence type="ECO:0000256" key="8">
    <source>
        <dbReference type="SAM" id="Coils"/>
    </source>
</evidence>
<keyword evidence="12" id="KW-1185">Reference proteome</keyword>
<dbReference type="PROSITE" id="PS50011">
    <property type="entry name" value="PROTEIN_KINASE_DOM"/>
    <property type="match status" value="1"/>
</dbReference>
<dbReference type="InterPro" id="IPR011009">
    <property type="entry name" value="Kinase-like_dom_sf"/>
</dbReference>
<evidence type="ECO:0000256" key="4">
    <source>
        <dbReference type="ARBA" id="ARBA00022729"/>
    </source>
</evidence>
<dbReference type="Gene3D" id="1.20.1440.180">
    <property type="entry name" value="KEN domain"/>
    <property type="match status" value="1"/>
</dbReference>
<dbReference type="SMART" id="SM00220">
    <property type="entry name" value="S_TKc"/>
    <property type="match status" value="1"/>
</dbReference>
<dbReference type="OrthoDB" id="63989at2759"/>
<dbReference type="Proteomes" id="UP000785679">
    <property type="component" value="Unassembled WGS sequence"/>
</dbReference>
<dbReference type="PANTHER" id="PTHR13954:SF6">
    <property type="entry name" value="NON-SPECIFIC SERINE_THREONINE PROTEIN KINASE"/>
    <property type="match status" value="1"/>
</dbReference>
<evidence type="ECO:0000313" key="12">
    <source>
        <dbReference type="Proteomes" id="UP000785679"/>
    </source>
</evidence>
<dbReference type="EC" id="2.7.11.1" evidence="1"/>
<feature type="coiled-coil region" evidence="8">
    <location>
        <begin position="452"/>
        <end position="479"/>
    </location>
</feature>
<keyword evidence="7" id="KW-0067">ATP-binding</keyword>
<keyword evidence="4" id="KW-0732">Signal</keyword>
<proteinExistence type="predicted"/>
<evidence type="ECO:0000256" key="5">
    <source>
        <dbReference type="ARBA" id="ARBA00022741"/>
    </source>
</evidence>
<keyword evidence="3" id="KW-0808">Transferase</keyword>
<dbReference type="PANTHER" id="PTHR13954">
    <property type="entry name" value="IRE1-RELATED"/>
    <property type="match status" value="1"/>
</dbReference>
<dbReference type="Pfam" id="PF00069">
    <property type="entry name" value="Pkinase"/>
    <property type="match status" value="1"/>
</dbReference>
<dbReference type="GO" id="GO:1990604">
    <property type="term" value="C:IRE1-TRAF2-ASK1 complex"/>
    <property type="evidence" value="ECO:0007669"/>
    <property type="project" value="TreeGrafter"/>
</dbReference>
<evidence type="ECO:0000256" key="2">
    <source>
        <dbReference type="ARBA" id="ARBA00022527"/>
    </source>
</evidence>
<evidence type="ECO:0000256" key="7">
    <source>
        <dbReference type="ARBA" id="ARBA00022840"/>
    </source>
</evidence>
<feature type="domain" description="Protein kinase" evidence="9">
    <location>
        <begin position="381"/>
        <end position="668"/>
    </location>
</feature>
<dbReference type="EMBL" id="RRYP01017979">
    <property type="protein sequence ID" value="TNV73844.1"/>
    <property type="molecule type" value="Genomic_DNA"/>
</dbReference>
<comment type="caution">
    <text evidence="11">The sequence shown here is derived from an EMBL/GenBank/DDBJ whole genome shotgun (WGS) entry which is preliminary data.</text>
</comment>
<dbReference type="SUPFAM" id="SSF56112">
    <property type="entry name" value="Protein kinase-like (PK-like)"/>
    <property type="match status" value="1"/>
</dbReference>
<dbReference type="GO" id="GO:0005524">
    <property type="term" value="F:ATP binding"/>
    <property type="evidence" value="ECO:0007669"/>
    <property type="project" value="UniProtKB-KW"/>
</dbReference>
<keyword evidence="6" id="KW-0418">Kinase</keyword>
<evidence type="ECO:0000256" key="1">
    <source>
        <dbReference type="ARBA" id="ARBA00012513"/>
    </source>
</evidence>
<dbReference type="InterPro" id="IPR045133">
    <property type="entry name" value="IRE1/2-like"/>
</dbReference>
<dbReference type="PROSITE" id="PS51392">
    <property type="entry name" value="KEN"/>
    <property type="match status" value="1"/>
</dbReference>
<dbReference type="FunFam" id="3.30.200.20:FF:000077">
    <property type="entry name" value="Putative Serine/threonine-protein kinase/endoribonuclease IRE1"/>
    <property type="match status" value="1"/>
</dbReference>
<evidence type="ECO:0000256" key="3">
    <source>
        <dbReference type="ARBA" id="ARBA00022679"/>
    </source>
</evidence>
<dbReference type="Pfam" id="PF06479">
    <property type="entry name" value="Ribonuc_2-5A"/>
    <property type="match status" value="1"/>
</dbReference>
<dbReference type="InterPro" id="IPR000719">
    <property type="entry name" value="Prot_kinase_dom"/>
</dbReference>
<dbReference type="Gene3D" id="3.30.200.20">
    <property type="entry name" value="Phosphorylase Kinase, domain 1"/>
    <property type="match status" value="1"/>
</dbReference>
<dbReference type="InterPro" id="IPR008271">
    <property type="entry name" value="Ser/Thr_kinase_AS"/>
</dbReference>
<dbReference type="GO" id="GO:0036498">
    <property type="term" value="P:IRE1-mediated unfolded protein response"/>
    <property type="evidence" value="ECO:0007669"/>
    <property type="project" value="TreeGrafter"/>
</dbReference>
<dbReference type="AlphaFoldDB" id="A0A8J8NFQ5"/>
<keyword evidence="5" id="KW-0547">Nucleotide-binding</keyword>
<feature type="domain" description="KEN" evidence="10">
    <location>
        <begin position="671"/>
        <end position="806"/>
    </location>
</feature>
<keyword evidence="2" id="KW-0723">Serine/threonine-protein kinase</keyword>
<dbReference type="InterPro" id="IPR010513">
    <property type="entry name" value="KEN_dom"/>
</dbReference>
<gene>
    <name evidence="11" type="ORF">FGO68_gene13266</name>
</gene>
<dbReference type="InterPro" id="IPR038357">
    <property type="entry name" value="KEN_sf"/>
</dbReference>
<dbReference type="GO" id="GO:0051082">
    <property type="term" value="F:unfolded protein binding"/>
    <property type="evidence" value="ECO:0007669"/>
    <property type="project" value="TreeGrafter"/>
</dbReference>
<protein>
    <recommendedName>
        <fullName evidence="1">non-specific serine/threonine protein kinase</fullName>
        <ecNumber evidence="1">2.7.11.1</ecNumber>
    </recommendedName>
</protein>
<organism evidence="11 12">
    <name type="scientific">Halteria grandinella</name>
    <dbReference type="NCBI Taxonomy" id="5974"/>
    <lineage>
        <taxon>Eukaryota</taxon>
        <taxon>Sar</taxon>
        <taxon>Alveolata</taxon>
        <taxon>Ciliophora</taxon>
        <taxon>Intramacronucleata</taxon>
        <taxon>Spirotrichea</taxon>
        <taxon>Stichotrichia</taxon>
        <taxon>Sporadotrichida</taxon>
        <taxon>Halteriidae</taxon>
        <taxon>Halteria</taxon>
    </lineage>
</organism>
<evidence type="ECO:0000313" key="11">
    <source>
        <dbReference type="EMBL" id="TNV73844.1"/>
    </source>
</evidence>
<sequence>MIGSREESTHEVKKDFFIPLIDGSLIRFDQDEVNGIGYLEKTAFNMRDARFVDAISKDQCIVTGNSKTTAIQIDLLSGEILQVVGGDDDGIKVRKASEEQEGDKRAREPFWMRLKKYEYLSYDHLQGITQWRIFYSEFSHHNIAKPQSTTLMPSNNPDQQLESQQLFVRGNIIYSIAANDEAKPYQKWNMVSETPIFQVLNIKKSLGLVTGIPVNQYTVKDNDQIKLVNFDRYTYADHSYLQLPDYESKALTIRGADWIPFINQEQFQELTVPIKELPGRKNEHNNMLDGKHEENSRNSLSVIYDTQTIEISEQSESNRIQLLGVVAIVVLIQYIINKHVFKKEDKQIVQQEPPKLEEPPKQKENLVKEQIEQQVQRKIIYEEAKILGLGSGGTVVYEGTLNGRTVAVKRMLTQHNHIAANEVQFLQKVDLHPNLITYYDKEEDKDFICLAIEKCEGNLENLVELMKALLAKQQDWQELPLGKVFRANPDQLNQSEFIRNIMKQALTGLKFLHENGIVHRDVKPHNLLINKLQHIKLSDMGLSKQLSDSQISYHTEVKGSLGWQPQEVILTEQQELPSKNKKQQKTQKVDIFSLGCVFYYLLSLGDHPFGKRYEREKNILNQKYSLNLLHADLTQERQIESMHLIELMIKNDPNKRPNADQLLKHIFFWSNDKKLKLIQDLSDRLEFNSQNNSDLISKLELIATKNSVLKGCKDNWPNVLHSSLVLELQKWRKYNYASFTDLLRFIRNKKNHYRELPEEAKVLVGSTNESYLKYFAKCFPKMMITVDEFVQKNLLSDPLFAQFYEAQYN</sequence>
<name>A0A8J8NFQ5_HALGN</name>
<evidence type="ECO:0000259" key="10">
    <source>
        <dbReference type="PROSITE" id="PS51392"/>
    </source>
</evidence>
<dbReference type="Gene3D" id="1.10.510.10">
    <property type="entry name" value="Transferase(Phosphotransferase) domain 1"/>
    <property type="match status" value="1"/>
</dbReference>
<dbReference type="GO" id="GO:0004674">
    <property type="term" value="F:protein serine/threonine kinase activity"/>
    <property type="evidence" value="ECO:0007669"/>
    <property type="project" value="UniProtKB-KW"/>
</dbReference>
<reference evidence="11" key="1">
    <citation type="submission" date="2019-06" db="EMBL/GenBank/DDBJ databases">
        <authorList>
            <person name="Zheng W."/>
        </authorList>
    </citation>
    <scope>NUCLEOTIDE SEQUENCE</scope>
    <source>
        <strain evidence="11">QDHG01</strain>
    </source>
</reference>
<evidence type="ECO:0000259" key="9">
    <source>
        <dbReference type="PROSITE" id="PS50011"/>
    </source>
</evidence>
<evidence type="ECO:0000256" key="6">
    <source>
        <dbReference type="ARBA" id="ARBA00022777"/>
    </source>
</evidence>